<feature type="region of interest" description="Disordered" evidence="1">
    <location>
        <begin position="1"/>
        <end position="35"/>
    </location>
</feature>
<sequence>MGPQNEWEGKQERGEISGAEVGSHNTMENQTKERTTLFHGEILEHKQEMKLSFTGETPYSIPFDMHLK</sequence>
<dbReference type="EMBL" id="OX597817">
    <property type="protein sequence ID" value="CAI9720681.1"/>
    <property type="molecule type" value="Genomic_DNA"/>
</dbReference>
<organism evidence="2 3">
    <name type="scientific">Octopus vulgaris</name>
    <name type="common">Common octopus</name>
    <dbReference type="NCBI Taxonomy" id="6645"/>
    <lineage>
        <taxon>Eukaryota</taxon>
        <taxon>Metazoa</taxon>
        <taxon>Spiralia</taxon>
        <taxon>Lophotrochozoa</taxon>
        <taxon>Mollusca</taxon>
        <taxon>Cephalopoda</taxon>
        <taxon>Coleoidea</taxon>
        <taxon>Octopodiformes</taxon>
        <taxon>Octopoda</taxon>
        <taxon>Incirrata</taxon>
        <taxon>Octopodidae</taxon>
        <taxon>Octopus</taxon>
    </lineage>
</organism>
<evidence type="ECO:0000313" key="2">
    <source>
        <dbReference type="EMBL" id="CAI9720681.1"/>
    </source>
</evidence>
<accession>A0AA36F035</accession>
<reference evidence="2" key="1">
    <citation type="submission" date="2023-08" db="EMBL/GenBank/DDBJ databases">
        <authorList>
            <person name="Alioto T."/>
            <person name="Alioto T."/>
            <person name="Gomez Garrido J."/>
        </authorList>
    </citation>
    <scope>NUCLEOTIDE SEQUENCE</scope>
</reference>
<protein>
    <submittedName>
        <fullName evidence="2">Uncharacterized protein</fullName>
    </submittedName>
</protein>
<gene>
    <name evidence="2" type="ORF">OCTVUL_1B020435</name>
</gene>
<evidence type="ECO:0000313" key="3">
    <source>
        <dbReference type="Proteomes" id="UP001162480"/>
    </source>
</evidence>
<evidence type="ECO:0000256" key="1">
    <source>
        <dbReference type="SAM" id="MobiDB-lite"/>
    </source>
</evidence>
<dbReference type="Proteomes" id="UP001162480">
    <property type="component" value="Chromosome 4"/>
</dbReference>
<keyword evidence="3" id="KW-1185">Reference proteome</keyword>
<name>A0AA36F035_OCTVU</name>
<dbReference type="AlphaFoldDB" id="A0AA36F035"/>
<proteinExistence type="predicted"/>